<gene>
    <name evidence="6" type="ORF">PS467_08430</name>
</gene>
<proteinExistence type="predicted"/>
<dbReference type="InterPro" id="IPR011711">
    <property type="entry name" value="GntR_C"/>
</dbReference>
<dbReference type="RefSeq" id="WP_311039791.1">
    <property type="nucleotide sequence ID" value="NZ_CP117522.1"/>
</dbReference>
<feature type="compositionally biased region" description="Basic and acidic residues" evidence="4">
    <location>
        <begin position="39"/>
        <end position="48"/>
    </location>
</feature>
<evidence type="ECO:0000256" key="1">
    <source>
        <dbReference type="ARBA" id="ARBA00023015"/>
    </source>
</evidence>
<reference evidence="6 7" key="1">
    <citation type="submission" date="2023-02" db="EMBL/GenBank/DDBJ databases">
        <title>Streptomyces sp. SCA4-21 with antifungal activity against Fusarium oxysporum f. sp. cubense, Streptomyces sp. SCA2-17 with antifungal activity against Fusarium oxysporum f. sp. cubense.</title>
        <authorList>
            <person name="Qi D."/>
        </authorList>
    </citation>
    <scope>NUCLEOTIDE SEQUENCE [LARGE SCALE GENOMIC DNA]</scope>
    <source>
        <strain evidence="6 7">SCA4-21</strain>
    </source>
</reference>
<dbReference type="InterPro" id="IPR008920">
    <property type="entry name" value="TF_FadR/GntR_C"/>
</dbReference>
<evidence type="ECO:0000259" key="5">
    <source>
        <dbReference type="Pfam" id="PF07729"/>
    </source>
</evidence>
<feature type="compositionally biased region" description="Low complexity" evidence="4">
    <location>
        <begin position="105"/>
        <end position="115"/>
    </location>
</feature>
<accession>A0ABY9VCX7</accession>
<keyword evidence="3" id="KW-0804">Transcription</keyword>
<feature type="domain" description="GntR C-terminal" evidence="5">
    <location>
        <begin position="2"/>
        <end position="44"/>
    </location>
</feature>
<dbReference type="EMBL" id="CP117522">
    <property type="protein sequence ID" value="WNF01479.1"/>
    <property type="molecule type" value="Genomic_DNA"/>
</dbReference>
<protein>
    <submittedName>
        <fullName evidence="6">FCD domain-containing protein</fullName>
    </submittedName>
</protein>
<dbReference type="Gene3D" id="1.20.120.530">
    <property type="entry name" value="GntR ligand-binding domain-like"/>
    <property type="match status" value="1"/>
</dbReference>
<evidence type="ECO:0000256" key="2">
    <source>
        <dbReference type="ARBA" id="ARBA00023125"/>
    </source>
</evidence>
<dbReference type="SUPFAM" id="SSF48008">
    <property type="entry name" value="GntR ligand-binding domain-like"/>
    <property type="match status" value="1"/>
</dbReference>
<evidence type="ECO:0000256" key="3">
    <source>
        <dbReference type="ARBA" id="ARBA00023163"/>
    </source>
</evidence>
<name>A0ABY9VCX7_9ACTN</name>
<evidence type="ECO:0000313" key="7">
    <source>
        <dbReference type="Proteomes" id="UP001305606"/>
    </source>
</evidence>
<dbReference type="Pfam" id="PF07729">
    <property type="entry name" value="FCD"/>
    <property type="match status" value="1"/>
</dbReference>
<evidence type="ECO:0000256" key="4">
    <source>
        <dbReference type="SAM" id="MobiDB-lite"/>
    </source>
</evidence>
<keyword evidence="7" id="KW-1185">Reference proteome</keyword>
<feature type="region of interest" description="Disordered" evidence="4">
    <location>
        <begin position="39"/>
        <end position="117"/>
    </location>
</feature>
<sequence length="135" mass="14706">MDAMRQALDDMAAAGSEADAIVEADLAFHRALPESAHNEPLSRMEVVRPRRRPPPYGPWRAVSGRPRRRFAGPPPSPAAASARVPVTREVVRGQHATPGQRRRPAGPAAGALPGFRRPRHRAGYWGDVAVKRSIL</sequence>
<organism evidence="6 7">
    <name type="scientific">Streptomyces luomodiensis</name>
    <dbReference type="NCBI Taxonomy" id="3026192"/>
    <lineage>
        <taxon>Bacteria</taxon>
        <taxon>Bacillati</taxon>
        <taxon>Actinomycetota</taxon>
        <taxon>Actinomycetes</taxon>
        <taxon>Kitasatosporales</taxon>
        <taxon>Streptomycetaceae</taxon>
        <taxon>Streptomyces</taxon>
    </lineage>
</organism>
<keyword evidence="1" id="KW-0805">Transcription regulation</keyword>
<keyword evidence="2" id="KW-0238">DNA-binding</keyword>
<dbReference type="Proteomes" id="UP001305606">
    <property type="component" value="Chromosome"/>
</dbReference>
<evidence type="ECO:0000313" key="6">
    <source>
        <dbReference type="EMBL" id="WNF01479.1"/>
    </source>
</evidence>